<evidence type="ECO:0000313" key="3">
    <source>
        <dbReference type="Proteomes" id="UP000029738"/>
    </source>
</evidence>
<gene>
    <name evidence="2" type="ORF">DA73_0218510</name>
    <name evidence="1" type="ORF">DA73_0400014275</name>
</gene>
<dbReference type="OrthoDB" id="856045at2"/>
<dbReference type="RefSeq" id="WP_038076244.1">
    <property type="nucleotide sequence ID" value="NZ_JHEG04000001.1"/>
</dbReference>
<evidence type="ECO:0000313" key="1">
    <source>
        <dbReference type="EMBL" id="KAF3886516.1"/>
    </source>
</evidence>
<dbReference type="AlphaFoldDB" id="A0A0C1QYB9"/>
<reference evidence="2" key="1">
    <citation type="journal article" date="2015" name="Genome Announc.">
        <title>Draft Genome Sequence of Tolypothrix boutellei Strain VB521301.</title>
        <authorList>
            <person name="Chandrababunaidu M.M."/>
            <person name="Singh D."/>
            <person name="Sen D."/>
            <person name="Bhan S."/>
            <person name="Das S."/>
            <person name="Gupta A."/>
            <person name="Adhikary S.P."/>
            <person name="Tripathy S."/>
        </authorList>
    </citation>
    <scope>NUCLEOTIDE SEQUENCE</scope>
    <source>
        <strain evidence="2">VB521301</strain>
    </source>
</reference>
<name>A0A0C1QYB9_9CYAN</name>
<reference evidence="1" key="2">
    <citation type="submission" date="2019-11" db="EMBL/GenBank/DDBJ databases">
        <title>Improved Assembly of Tolypothrix boutellei genome.</title>
        <authorList>
            <person name="Sarangi A.N."/>
            <person name="Mukherjee M."/>
            <person name="Ghosh S."/>
            <person name="Singh D."/>
            <person name="Das A."/>
            <person name="Kant S."/>
            <person name="Prusty A."/>
            <person name="Tripathy S."/>
        </authorList>
    </citation>
    <scope>NUCLEOTIDE SEQUENCE</scope>
    <source>
        <strain evidence="1">VB521301</strain>
    </source>
</reference>
<dbReference type="Proteomes" id="UP000029738">
    <property type="component" value="Unassembled WGS sequence"/>
</dbReference>
<evidence type="ECO:0008006" key="4">
    <source>
        <dbReference type="Google" id="ProtNLM"/>
    </source>
</evidence>
<comment type="caution">
    <text evidence="2">The sequence shown here is derived from an EMBL/GenBank/DDBJ whole genome shotgun (WGS) entry which is preliminary data.</text>
</comment>
<protein>
    <recommendedName>
        <fullName evidence="4">ATP-binding protein</fullName>
    </recommendedName>
</protein>
<organism evidence="2">
    <name type="scientific">Tolypothrix bouteillei VB521301</name>
    <dbReference type="NCBI Taxonomy" id="1479485"/>
    <lineage>
        <taxon>Bacteria</taxon>
        <taxon>Bacillati</taxon>
        <taxon>Cyanobacteriota</taxon>
        <taxon>Cyanophyceae</taxon>
        <taxon>Nostocales</taxon>
        <taxon>Tolypothrichaceae</taxon>
        <taxon>Tolypothrix</taxon>
    </lineage>
</organism>
<dbReference type="EMBL" id="JHEG02000048">
    <property type="protein sequence ID" value="KIE10529.1"/>
    <property type="molecule type" value="Genomic_DNA"/>
</dbReference>
<dbReference type="EMBL" id="JHEG04000001">
    <property type="protein sequence ID" value="KAF3886516.1"/>
    <property type="molecule type" value="Genomic_DNA"/>
</dbReference>
<sequence>MNKFLSEYFDLRRRYSRSINIERDFDNLDTLVGYIPTERTVDATRRILAGFAGDSSHRAWTLTSVYGTGKSAFAHFLTSLCAPETNEMRGAALELASLKFGSRSSEYEALTENIPKQGLFRAVATAQREPISNTIVRALERGAEAFWSPQKRGKLSVARKLVDLNAQIIEGEKVDSREIPTLVKEVALAAETNILLVIDELGKNLEFAVQNQGAEDLYLLQQLAELSDDKGYKVYVVGVLHQAFADYSERLATVQRNEWAKIQGRFEDIPFQDSPAQMMRLICQAIDRSGAERLQRAVQNRAVEWFDSLPSDIKADYTPALLFDTYPLHPITALVLPTLCTRYAQHDRSLFTFLTSAEPYSFKNFLKETKVEGDVLPTLKLDRIYDYFIEAVGTGFASRPNLQRWVEIQNLIADVSKRSDSDDSLRVLKTIGILNLVTTTSPMRATRNLVTLAMCDDPSDRAKNYWEKAIEDLQQKGIITYRRQIDELRIWQGSDFNVDRELTTTINSDRSSLVNLLSNIRPLSPVVAQRHSYKTGTIRYFERRYIDSLEDLKELECSSNHCDGLVGYWMDEAKPTDVPVTTADDKPLIILHAAKLDILRIRAREFAALKKIQSNAPELQTDGVARLEVRYRLVQAEQLLDETLSQAFDIRENHNLCWIQGKQEALGHITDFNAKLSDVCDRVYNEGLILWNELINRREVTSQGAKARRELIEAMLERSEQERLGLQGYGPEVSMYYSVLAETEIHRQENGEWGFYPPNKRSGVWTVWEAIDDFCLQATDKAETLDNLYKLLEAPPYGVKGGVIPILLTAVLLYHVDDVGVYKDGTFIPVLGGEHFELLVKDPSRFSVKYFEVVGLRSQVFKELEAILRKKDAAVSSKIRNTTLLMVVKPLFQFVKKLPAYTLKTKRLSKEALAVLQTLQQAQEPDVLLFTALPQACGLRPIVASQEDDGTVAKTLRKKLVSALHEIQTAYDCLLSECQSLLYNAFSVRSNEEKLREDLRVRASYLTGQVIERRLKSFATAAADETATDSEWLESIVMIIADKPATSWTDEDVTNFEIKLSEIARRFKNLEALQKDAQTRNNEGFEARKITVTRPDGQETHSLVWFDHENQEQIDDVVDELWRIINKFDNPQFHQAVVAKLTERVLGSITDNLSLRRDKLNGDQLKVNSDR</sequence>
<accession>A0A0C1QYB9</accession>
<dbReference type="STRING" id="1479485.DA73_0218510"/>
<proteinExistence type="predicted"/>
<keyword evidence="3" id="KW-1185">Reference proteome</keyword>
<evidence type="ECO:0000313" key="2">
    <source>
        <dbReference type="EMBL" id="KIE10529.1"/>
    </source>
</evidence>